<dbReference type="Proteomes" id="UP000549765">
    <property type="component" value="Unassembled WGS sequence"/>
</dbReference>
<evidence type="ECO:0000313" key="1">
    <source>
        <dbReference type="EMBL" id="NKZ23890.1"/>
    </source>
</evidence>
<dbReference type="RefSeq" id="WP_168721689.1">
    <property type="nucleotide sequence ID" value="NZ_JAAXPN010000002.1"/>
</dbReference>
<sequence length="178" mass="20536">MEDAMYRRFNNREMLTRKAEQLQLQGYFPIRLVPTDKLAGSQAYDFINKYLTVDIQGRYTLESIGNDGLSQLLDRTIDEIVPTIIELPYAEQFEWDLKNPQASAELLLLRVVNELLRLKNFLVMRPNNLLANTVALIEEVIAQMEPNKLGLDIHMLGMFANNLEFGLALIENDVIDEY</sequence>
<organism evidence="1 2">
    <name type="scientific">Periweissella fabalis</name>
    <dbReference type="NCBI Taxonomy" id="1070421"/>
    <lineage>
        <taxon>Bacteria</taxon>
        <taxon>Bacillati</taxon>
        <taxon>Bacillota</taxon>
        <taxon>Bacilli</taxon>
        <taxon>Lactobacillales</taxon>
        <taxon>Lactobacillaceae</taxon>
        <taxon>Periweissella</taxon>
    </lineage>
</organism>
<evidence type="ECO:0000313" key="2">
    <source>
        <dbReference type="Proteomes" id="UP000549765"/>
    </source>
</evidence>
<keyword evidence="2" id="KW-1185">Reference proteome</keyword>
<reference evidence="1 2" key="1">
    <citation type="submission" date="2020-04" db="EMBL/GenBank/DDBJ databases">
        <title>MicrobeNet Type strains.</title>
        <authorList>
            <person name="Nicholson A.C."/>
        </authorList>
    </citation>
    <scope>NUCLEOTIDE SEQUENCE [LARGE SCALE GENOMIC DNA]</scope>
    <source>
        <strain evidence="1 2">CCUG 61472</strain>
    </source>
</reference>
<gene>
    <name evidence="1" type="ORF">HF964_03575</name>
</gene>
<accession>A0A7X6N4N3</accession>
<protein>
    <submittedName>
        <fullName evidence="1">Uncharacterized protein</fullName>
    </submittedName>
</protein>
<name>A0A7X6N4N3_9LACO</name>
<dbReference type="EMBL" id="JAAXPN010000002">
    <property type="protein sequence ID" value="NKZ23890.1"/>
    <property type="molecule type" value="Genomic_DNA"/>
</dbReference>
<dbReference type="AlphaFoldDB" id="A0A7X6N4N3"/>
<comment type="caution">
    <text evidence="1">The sequence shown here is derived from an EMBL/GenBank/DDBJ whole genome shotgun (WGS) entry which is preliminary data.</text>
</comment>
<proteinExistence type="predicted"/>